<accession>A0AAQ4CVK7</accession>
<dbReference type="InterPro" id="IPR001296">
    <property type="entry name" value="Glyco_trans_1"/>
</dbReference>
<organism evidence="4 5">
    <name type="scientific">Saccharolobus caldissimus</name>
    <dbReference type="NCBI Taxonomy" id="1702097"/>
    <lineage>
        <taxon>Archaea</taxon>
        <taxon>Thermoproteota</taxon>
        <taxon>Thermoprotei</taxon>
        <taxon>Sulfolobales</taxon>
        <taxon>Sulfolobaceae</taxon>
        <taxon>Saccharolobus</taxon>
    </lineage>
</organism>
<keyword evidence="2" id="KW-0812">Transmembrane</keyword>
<evidence type="ECO:0000256" key="1">
    <source>
        <dbReference type="ARBA" id="ARBA00022679"/>
    </source>
</evidence>
<dbReference type="KEGG" id="scas:SACC_28550"/>
<keyword evidence="2" id="KW-1133">Transmembrane helix</keyword>
<sequence>MKILQQNANEFVSSKIFFIFWGNVIDIHIEKDPFQIPLTFSKLGFKVHYIINKYNIDQNTPSNISIYELMDRNIILKYIFIIEKIIKEKPKLIFLYSSRYTLLLNFILLFLKKFIKYKNIVKLDFNGKINELPYNISLSKIFYFLLIITSDIAIIESYQAKETLLSFYKGYGKHALQKKLYVLPNGLSSEFIRKIQEKLNSVKKEKKILVVSRIVERKGLYELILAISKINIKDWKIHIVGPIEDRDYYYKLLELINKLNLKDKIYFLGKISEEKLIEEYVSSQIFVLPSKTEGFSIARLEAMAACLPIVTTNTGGSEIVKNCCGIIIPVDDINALSEAIQLLIHNDELREKFSRNACEKIKEYEWENLLSNFLSYINFVTS</sequence>
<feature type="transmembrane region" description="Helical" evidence="2">
    <location>
        <begin position="93"/>
        <end position="111"/>
    </location>
</feature>
<evidence type="ECO:0000256" key="2">
    <source>
        <dbReference type="SAM" id="Phobius"/>
    </source>
</evidence>
<dbReference type="GO" id="GO:0016757">
    <property type="term" value="F:glycosyltransferase activity"/>
    <property type="evidence" value="ECO:0007669"/>
    <property type="project" value="InterPro"/>
</dbReference>
<dbReference type="Pfam" id="PF00534">
    <property type="entry name" value="Glycos_transf_1"/>
    <property type="match status" value="1"/>
</dbReference>
<dbReference type="EMBL" id="AP025226">
    <property type="protein sequence ID" value="BDB99838.1"/>
    <property type="molecule type" value="Genomic_DNA"/>
</dbReference>
<evidence type="ECO:0000313" key="4">
    <source>
        <dbReference type="EMBL" id="BDB99838.1"/>
    </source>
</evidence>
<dbReference type="RefSeq" id="WP_229570359.1">
    <property type="nucleotide sequence ID" value="NZ_AP025226.1"/>
</dbReference>
<dbReference type="Gene3D" id="3.40.50.2000">
    <property type="entry name" value="Glycogen Phosphorylase B"/>
    <property type="match status" value="2"/>
</dbReference>
<dbReference type="GeneID" id="68867584"/>
<dbReference type="AlphaFoldDB" id="A0AAQ4CVK7"/>
<proteinExistence type="predicted"/>
<dbReference type="PANTHER" id="PTHR46401:SF2">
    <property type="entry name" value="GLYCOSYLTRANSFERASE WBBK-RELATED"/>
    <property type="match status" value="1"/>
</dbReference>
<protein>
    <recommendedName>
        <fullName evidence="3">Glycosyl transferase family 1 domain-containing protein</fullName>
    </recommendedName>
</protein>
<keyword evidence="1" id="KW-0808">Transferase</keyword>
<feature type="domain" description="Glycosyl transferase family 1" evidence="3">
    <location>
        <begin position="193"/>
        <end position="357"/>
    </location>
</feature>
<gene>
    <name evidence="4" type="ORF">SACC_28550</name>
</gene>
<dbReference type="Proteomes" id="UP001319921">
    <property type="component" value="Chromosome"/>
</dbReference>
<keyword evidence="2" id="KW-0472">Membrane</keyword>
<name>A0AAQ4CVK7_9CREN</name>
<keyword evidence="5" id="KW-1185">Reference proteome</keyword>
<evidence type="ECO:0000313" key="5">
    <source>
        <dbReference type="Proteomes" id="UP001319921"/>
    </source>
</evidence>
<evidence type="ECO:0000259" key="3">
    <source>
        <dbReference type="Pfam" id="PF00534"/>
    </source>
</evidence>
<reference evidence="4 5" key="1">
    <citation type="journal article" date="2022" name="Microbiol. Resour. Announc.">
        <title>Complete Genome Sequence of the Hyperthermophilic and Acidophilic Archaeon Saccharolobus caldissimus Strain HS-3T.</title>
        <authorList>
            <person name="Sakai H.D."/>
            <person name="Kurosawa N."/>
        </authorList>
    </citation>
    <scope>NUCLEOTIDE SEQUENCE [LARGE SCALE GENOMIC DNA]</scope>
    <source>
        <strain evidence="4 5">JCM32116</strain>
    </source>
</reference>
<dbReference type="CDD" id="cd03801">
    <property type="entry name" value="GT4_PimA-like"/>
    <property type="match status" value="1"/>
</dbReference>
<dbReference type="SUPFAM" id="SSF53756">
    <property type="entry name" value="UDP-Glycosyltransferase/glycogen phosphorylase"/>
    <property type="match status" value="1"/>
</dbReference>
<dbReference type="PANTHER" id="PTHR46401">
    <property type="entry name" value="GLYCOSYLTRANSFERASE WBBK-RELATED"/>
    <property type="match status" value="1"/>
</dbReference>